<sequence>MQVIQEEPMEIQLNDDSKIESHPSATVLQSPAQVDVNSAGKVRASNLGPPGKETQSAVHEVQSTENPEPSLIKLNSTNALVIHTIEDDMVFSDEDLITIDESAEQHRLDVREIDAQFNTNWGDVDNVFIPIFMEKRAHWILGHFDVANWHLDVYNSAYKTVRDVAVMDAIQPLLMVIPHLLRQSNVLKFEAPDSPLTSKLCKETPQQTNGLVTFHSILS</sequence>
<feature type="region of interest" description="Disordered" evidence="4">
    <location>
        <begin position="28"/>
        <end position="68"/>
    </location>
</feature>
<evidence type="ECO:0000256" key="4">
    <source>
        <dbReference type="SAM" id="MobiDB-lite"/>
    </source>
</evidence>
<dbReference type="InterPro" id="IPR003653">
    <property type="entry name" value="Peptidase_C48_C"/>
</dbReference>
<feature type="domain" description="Ubiquitin-like protease family profile" evidence="5">
    <location>
        <begin position="111"/>
        <end position="210"/>
    </location>
</feature>
<keyword evidence="7" id="KW-1185">Reference proteome</keyword>
<dbReference type="InterPro" id="IPR038765">
    <property type="entry name" value="Papain-like_cys_pep_sf"/>
</dbReference>
<accession>A0ABD1VMH7</accession>
<evidence type="ECO:0000256" key="3">
    <source>
        <dbReference type="ARBA" id="ARBA00022801"/>
    </source>
</evidence>
<comment type="caution">
    <text evidence="6">The sequence shown here is derived from an EMBL/GenBank/DDBJ whole genome shotgun (WGS) entry which is preliminary data.</text>
</comment>
<comment type="similarity">
    <text evidence="1">Belongs to the peptidase C48 family.</text>
</comment>
<evidence type="ECO:0000313" key="6">
    <source>
        <dbReference type="EMBL" id="KAL2538556.1"/>
    </source>
</evidence>
<feature type="region of interest" description="Disordered" evidence="4">
    <location>
        <begin position="1"/>
        <end position="20"/>
    </location>
</feature>
<name>A0ABD1VMH7_9LAMI</name>
<protein>
    <submittedName>
        <fullName evidence="6">Ulp1 protease family</fullName>
    </submittedName>
</protein>
<evidence type="ECO:0000259" key="5">
    <source>
        <dbReference type="Pfam" id="PF02902"/>
    </source>
</evidence>
<proteinExistence type="inferred from homology"/>
<organism evidence="6 7">
    <name type="scientific">Forsythia ovata</name>
    <dbReference type="NCBI Taxonomy" id="205694"/>
    <lineage>
        <taxon>Eukaryota</taxon>
        <taxon>Viridiplantae</taxon>
        <taxon>Streptophyta</taxon>
        <taxon>Embryophyta</taxon>
        <taxon>Tracheophyta</taxon>
        <taxon>Spermatophyta</taxon>
        <taxon>Magnoliopsida</taxon>
        <taxon>eudicotyledons</taxon>
        <taxon>Gunneridae</taxon>
        <taxon>Pentapetalae</taxon>
        <taxon>asterids</taxon>
        <taxon>lamiids</taxon>
        <taxon>Lamiales</taxon>
        <taxon>Oleaceae</taxon>
        <taxon>Forsythieae</taxon>
        <taxon>Forsythia</taxon>
    </lineage>
</organism>
<dbReference type="AlphaFoldDB" id="A0ABD1VMH7"/>
<dbReference type="GO" id="GO:0008233">
    <property type="term" value="F:peptidase activity"/>
    <property type="evidence" value="ECO:0007669"/>
    <property type="project" value="UniProtKB-KW"/>
</dbReference>
<keyword evidence="2 6" id="KW-0645">Protease</keyword>
<dbReference type="SUPFAM" id="SSF54001">
    <property type="entry name" value="Cysteine proteinases"/>
    <property type="match status" value="1"/>
</dbReference>
<dbReference type="EMBL" id="JBFOLJ010000005">
    <property type="protein sequence ID" value="KAL2538556.1"/>
    <property type="molecule type" value="Genomic_DNA"/>
</dbReference>
<dbReference type="Gene3D" id="3.40.395.10">
    <property type="entry name" value="Adenoviral Proteinase, Chain A"/>
    <property type="match status" value="1"/>
</dbReference>
<evidence type="ECO:0000256" key="1">
    <source>
        <dbReference type="ARBA" id="ARBA00005234"/>
    </source>
</evidence>
<reference evidence="7" key="1">
    <citation type="submission" date="2024-07" db="EMBL/GenBank/DDBJ databases">
        <title>Two chromosome-level genome assemblies of Korean endemic species Abeliophyllum distichum and Forsythia ovata (Oleaceae).</title>
        <authorList>
            <person name="Jang H."/>
        </authorList>
    </citation>
    <scope>NUCLEOTIDE SEQUENCE [LARGE SCALE GENOMIC DNA]</scope>
</reference>
<gene>
    <name evidence="6" type="ORF">Fot_19947</name>
</gene>
<dbReference type="Pfam" id="PF02902">
    <property type="entry name" value="Peptidase_C48"/>
    <property type="match status" value="1"/>
</dbReference>
<keyword evidence="3" id="KW-0378">Hydrolase</keyword>
<dbReference type="Proteomes" id="UP001604277">
    <property type="component" value="Unassembled WGS sequence"/>
</dbReference>
<dbReference type="GO" id="GO:0006508">
    <property type="term" value="P:proteolysis"/>
    <property type="evidence" value="ECO:0007669"/>
    <property type="project" value="UniProtKB-KW"/>
</dbReference>
<feature type="compositionally biased region" description="Polar residues" evidence="4">
    <location>
        <begin position="53"/>
        <end position="68"/>
    </location>
</feature>
<evidence type="ECO:0000313" key="7">
    <source>
        <dbReference type="Proteomes" id="UP001604277"/>
    </source>
</evidence>
<evidence type="ECO:0000256" key="2">
    <source>
        <dbReference type="ARBA" id="ARBA00022670"/>
    </source>
</evidence>